<comment type="caution">
    <text evidence="1">The sequence shown here is derived from an EMBL/GenBank/DDBJ whole genome shotgun (WGS) entry which is preliminary data.</text>
</comment>
<organism evidence="1 2">
    <name type="scientific">Eruca vesicaria subsp. sativa</name>
    <name type="common">Garden rocket</name>
    <name type="synonym">Eruca sativa</name>
    <dbReference type="NCBI Taxonomy" id="29727"/>
    <lineage>
        <taxon>Eukaryota</taxon>
        <taxon>Viridiplantae</taxon>
        <taxon>Streptophyta</taxon>
        <taxon>Embryophyta</taxon>
        <taxon>Tracheophyta</taxon>
        <taxon>Spermatophyta</taxon>
        <taxon>Magnoliopsida</taxon>
        <taxon>eudicotyledons</taxon>
        <taxon>Gunneridae</taxon>
        <taxon>Pentapetalae</taxon>
        <taxon>rosids</taxon>
        <taxon>malvids</taxon>
        <taxon>Brassicales</taxon>
        <taxon>Brassicaceae</taxon>
        <taxon>Brassiceae</taxon>
        <taxon>Eruca</taxon>
    </lineage>
</organism>
<reference evidence="1 2" key="1">
    <citation type="submission" date="2022-03" db="EMBL/GenBank/DDBJ databases">
        <authorList>
            <person name="Macdonald S."/>
            <person name="Ahmed S."/>
            <person name="Newling K."/>
        </authorList>
    </citation>
    <scope>NUCLEOTIDE SEQUENCE [LARGE SCALE GENOMIC DNA]</scope>
</reference>
<dbReference type="AlphaFoldDB" id="A0ABC8K9F3"/>
<proteinExistence type="predicted"/>
<gene>
    <name evidence="1" type="ORF">ERUC_LOCUS20231</name>
</gene>
<evidence type="ECO:0000313" key="2">
    <source>
        <dbReference type="Proteomes" id="UP001642260"/>
    </source>
</evidence>
<evidence type="ECO:0000313" key="1">
    <source>
        <dbReference type="EMBL" id="CAH8354476.1"/>
    </source>
</evidence>
<keyword evidence="2" id="KW-1185">Reference proteome</keyword>
<sequence>MGHLVRLVVGDWQRLAQETWKFDIDNTQVKYDVVLRENETYNDLVEMVRGKYHVLPSEVVALTYDFPDWRKIPGDYTTPPVDILEDGDVELFMAVRMDFVNLAICVAYGNEDVDCYKIMRRE</sequence>
<protein>
    <submittedName>
        <fullName evidence="1">Uncharacterized protein</fullName>
    </submittedName>
</protein>
<dbReference type="Proteomes" id="UP001642260">
    <property type="component" value="Unassembled WGS sequence"/>
</dbReference>
<dbReference type="EMBL" id="CAKOAT010192933">
    <property type="protein sequence ID" value="CAH8354476.1"/>
    <property type="molecule type" value="Genomic_DNA"/>
</dbReference>
<name>A0ABC8K9F3_ERUVS</name>
<accession>A0ABC8K9F3</accession>